<organism evidence="2 3">
    <name type="scientific">Purpureocillium takamizusanense</name>
    <dbReference type="NCBI Taxonomy" id="2060973"/>
    <lineage>
        <taxon>Eukaryota</taxon>
        <taxon>Fungi</taxon>
        <taxon>Dikarya</taxon>
        <taxon>Ascomycota</taxon>
        <taxon>Pezizomycotina</taxon>
        <taxon>Sordariomycetes</taxon>
        <taxon>Hypocreomycetidae</taxon>
        <taxon>Hypocreales</taxon>
        <taxon>Ophiocordycipitaceae</taxon>
        <taxon>Purpureocillium</taxon>
    </lineage>
</organism>
<proteinExistence type="predicted"/>
<reference evidence="2" key="1">
    <citation type="submission" date="2021-11" db="EMBL/GenBank/DDBJ databases">
        <title>Purpureocillium_takamizusanense_genome.</title>
        <authorList>
            <person name="Nguyen N.-H."/>
        </authorList>
    </citation>
    <scope>NUCLEOTIDE SEQUENCE</scope>
    <source>
        <strain evidence="2">PT3</strain>
    </source>
</reference>
<dbReference type="GeneID" id="72064264"/>
<evidence type="ECO:0000313" key="3">
    <source>
        <dbReference type="Proteomes" id="UP000829364"/>
    </source>
</evidence>
<protein>
    <submittedName>
        <fullName evidence="2">Uncharacterized protein</fullName>
    </submittedName>
</protein>
<accession>A0A9Q8QA14</accession>
<dbReference type="RefSeq" id="XP_047839286.1">
    <property type="nucleotide sequence ID" value="XM_047983316.1"/>
</dbReference>
<dbReference type="AlphaFoldDB" id="A0A9Q8QA14"/>
<sequence length="212" mass="23661">MPLALAQCSPGTVKAIPVPSRPSSFIMEASDATAPPPTDNRDHRRHSRPETALALARFFTSARLMHTVHRAASQPSSLTPLTSCPWLLSHAQATRPPVDFVSSGIFASRELLHVVFRWPAFEPVINLCRVVSEPPPVALPEQSDNNATIMCAWNDTRYPHRCNRLGTALQFCTEWGSRHAANGWHTYPPDFAHAPLYYFKRHDVPTRKGHDP</sequence>
<feature type="region of interest" description="Disordered" evidence="1">
    <location>
        <begin position="28"/>
        <end position="47"/>
    </location>
</feature>
<dbReference type="EMBL" id="CP086355">
    <property type="protein sequence ID" value="UNI15805.1"/>
    <property type="molecule type" value="Genomic_DNA"/>
</dbReference>
<dbReference type="KEGG" id="ptkz:JDV02_002303"/>
<dbReference type="Proteomes" id="UP000829364">
    <property type="component" value="Chromosome 2"/>
</dbReference>
<keyword evidence="3" id="KW-1185">Reference proteome</keyword>
<gene>
    <name evidence="2" type="ORF">JDV02_002303</name>
</gene>
<name>A0A9Q8QA14_9HYPO</name>
<evidence type="ECO:0000256" key="1">
    <source>
        <dbReference type="SAM" id="MobiDB-lite"/>
    </source>
</evidence>
<evidence type="ECO:0000313" key="2">
    <source>
        <dbReference type="EMBL" id="UNI15805.1"/>
    </source>
</evidence>